<sequence length="27" mass="3158">MLTERIFVCSEAQFAEDRQQTLPLMEA</sequence>
<reference evidence="1" key="1">
    <citation type="journal article" date="2012" name="PLoS ONE">
        <title>Gene sets for utilization of primary and secondary nutrition supplies in the distal gut of endangered iberian lynx.</title>
        <authorList>
            <person name="Alcaide M."/>
            <person name="Messina E."/>
            <person name="Richter M."/>
            <person name="Bargiela R."/>
            <person name="Peplies J."/>
            <person name="Huws S.A."/>
            <person name="Newbold C.J."/>
            <person name="Golyshin P.N."/>
            <person name="Simon M.A."/>
            <person name="Lopez G."/>
            <person name="Yakimov M.M."/>
            <person name="Ferrer M."/>
        </authorList>
    </citation>
    <scope>NUCLEOTIDE SEQUENCE</scope>
</reference>
<name>J9G9Y0_9ZZZZ</name>
<dbReference type="AlphaFoldDB" id="J9G9Y0"/>
<gene>
    <name evidence="1" type="ORF">EVA_13341</name>
</gene>
<dbReference type="EMBL" id="AMCI01004207">
    <property type="protein sequence ID" value="EJW98552.1"/>
    <property type="molecule type" value="Genomic_DNA"/>
</dbReference>
<accession>J9G9Y0</accession>
<organism evidence="1">
    <name type="scientific">gut metagenome</name>
    <dbReference type="NCBI Taxonomy" id="749906"/>
    <lineage>
        <taxon>unclassified sequences</taxon>
        <taxon>metagenomes</taxon>
        <taxon>organismal metagenomes</taxon>
    </lineage>
</organism>
<comment type="caution">
    <text evidence="1">The sequence shown here is derived from an EMBL/GenBank/DDBJ whole genome shotgun (WGS) entry which is preliminary data.</text>
</comment>
<protein>
    <submittedName>
        <fullName evidence="1">Uncharacterized protein</fullName>
    </submittedName>
</protein>
<evidence type="ECO:0000313" key="1">
    <source>
        <dbReference type="EMBL" id="EJW98552.1"/>
    </source>
</evidence>
<proteinExistence type="predicted"/>
<feature type="non-terminal residue" evidence="1">
    <location>
        <position position="27"/>
    </location>
</feature>